<reference evidence="2" key="1">
    <citation type="submission" date="2023-04" db="EMBL/GenBank/DDBJ databases">
        <title>Candida boidinii NBRC 10035.</title>
        <authorList>
            <person name="Ichikawa N."/>
            <person name="Sato H."/>
            <person name="Tonouchi N."/>
        </authorList>
    </citation>
    <scope>NUCLEOTIDE SEQUENCE</scope>
    <source>
        <strain evidence="2">NBRC 10035</strain>
    </source>
</reference>
<protein>
    <submittedName>
        <fullName evidence="2">Unnamed protein product</fullName>
    </submittedName>
</protein>
<evidence type="ECO:0000256" key="1">
    <source>
        <dbReference type="SAM" id="MobiDB-lite"/>
    </source>
</evidence>
<organism evidence="2 3">
    <name type="scientific">Candida boidinii</name>
    <name type="common">Yeast</name>
    <dbReference type="NCBI Taxonomy" id="5477"/>
    <lineage>
        <taxon>Eukaryota</taxon>
        <taxon>Fungi</taxon>
        <taxon>Dikarya</taxon>
        <taxon>Ascomycota</taxon>
        <taxon>Saccharomycotina</taxon>
        <taxon>Pichiomycetes</taxon>
        <taxon>Pichiales</taxon>
        <taxon>Pichiaceae</taxon>
        <taxon>Ogataea</taxon>
        <taxon>Ogataea/Candida clade</taxon>
    </lineage>
</organism>
<dbReference type="Proteomes" id="UP001165120">
    <property type="component" value="Unassembled WGS sequence"/>
</dbReference>
<gene>
    <name evidence="2" type="ORF">Cboi02_000663400</name>
</gene>
<keyword evidence="3" id="KW-1185">Reference proteome</keyword>
<comment type="caution">
    <text evidence="2">The sequence shown here is derived from an EMBL/GenBank/DDBJ whole genome shotgun (WGS) entry which is preliminary data.</text>
</comment>
<name>A0A9W6TBM6_CANBO</name>
<sequence length="177" mass="20031">MDTLWANDVAEKVFSKVISKLAKFNDLQFPNELNKIPNQHIIRSNRLNSENPVFLDSIKETVTLDTSGLYASTSSISSHITSSPKYQNSSQVNTKDNDDHDHDDDNDNTDLFDDTFASSEQATSKFDHSISSLRKISSKYSLRKENDENDDKQDLLEVEDGNIDLMENLSILPDTKL</sequence>
<evidence type="ECO:0000313" key="2">
    <source>
        <dbReference type="EMBL" id="GME81661.1"/>
    </source>
</evidence>
<evidence type="ECO:0000313" key="3">
    <source>
        <dbReference type="Proteomes" id="UP001165120"/>
    </source>
</evidence>
<proteinExistence type="predicted"/>
<feature type="region of interest" description="Disordered" evidence="1">
    <location>
        <begin position="80"/>
        <end position="112"/>
    </location>
</feature>
<dbReference type="AlphaFoldDB" id="A0A9W6TBM6"/>
<feature type="compositionally biased region" description="Acidic residues" evidence="1">
    <location>
        <begin position="101"/>
        <end position="112"/>
    </location>
</feature>
<accession>A0A9W6TBM6</accession>
<feature type="compositionally biased region" description="Polar residues" evidence="1">
    <location>
        <begin position="84"/>
        <end position="94"/>
    </location>
</feature>
<dbReference type="EMBL" id="BSXN01004680">
    <property type="protein sequence ID" value="GME81661.1"/>
    <property type="molecule type" value="Genomic_DNA"/>
</dbReference>